<dbReference type="NCBIfam" id="NF041644">
    <property type="entry name" value="CBO0543_fam"/>
    <property type="match status" value="1"/>
</dbReference>
<protein>
    <submittedName>
        <fullName evidence="2">Uncharacterized protein</fullName>
    </submittedName>
</protein>
<comment type="caution">
    <text evidence="2">The sequence shown here is derived from an EMBL/GenBank/DDBJ whole genome shotgun (WGS) entry which is preliminary data.</text>
</comment>
<proteinExistence type="predicted"/>
<dbReference type="AlphaFoldDB" id="A0A917HH67"/>
<accession>A0A917HH67</accession>
<reference evidence="2" key="1">
    <citation type="journal article" date="2014" name="Int. J. Syst. Evol. Microbiol.">
        <title>Complete genome sequence of Corynebacterium casei LMG S-19264T (=DSM 44701T), isolated from a smear-ripened cheese.</title>
        <authorList>
            <consortium name="US DOE Joint Genome Institute (JGI-PGF)"/>
            <person name="Walter F."/>
            <person name="Albersmeier A."/>
            <person name="Kalinowski J."/>
            <person name="Ruckert C."/>
        </authorList>
    </citation>
    <scope>NUCLEOTIDE SEQUENCE</scope>
    <source>
        <strain evidence="2">CGMCC 1.12754</strain>
    </source>
</reference>
<sequence length="181" mass="21534">MNPTLQDLEEKTKQFRETEIAYWLNEGLFSLGWWVLVITTIGLFIVWINIVDKKRIVEIVTYGAIVSTIGMFGDIIGLSLLWWIYPISVLNTPPLLEIHNVQMPIYYMIIYQYFPRWKSFFIAAAVNALVFGFVFEPILEWLGIYKQYTWKHIYSIIPYFVIAVVLKWFINKLKKLDRHYP</sequence>
<evidence type="ECO:0000313" key="3">
    <source>
        <dbReference type="Proteomes" id="UP000622860"/>
    </source>
</evidence>
<organism evidence="2 3">
    <name type="scientific">Virgibacillus oceani</name>
    <dbReference type="NCBI Taxonomy" id="1479511"/>
    <lineage>
        <taxon>Bacteria</taxon>
        <taxon>Bacillati</taxon>
        <taxon>Bacillota</taxon>
        <taxon>Bacilli</taxon>
        <taxon>Bacillales</taxon>
        <taxon>Bacillaceae</taxon>
        <taxon>Virgibacillus</taxon>
    </lineage>
</organism>
<feature type="transmembrane region" description="Helical" evidence="1">
    <location>
        <begin position="31"/>
        <end position="50"/>
    </location>
</feature>
<dbReference type="Proteomes" id="UP000622860">
    <property type="component" value="Unassembled WGS sequence"/>
</dbReference>
<evidence type="ECO:0000313" key="2">
    <source>
        <dbReference type="EMBL" id="GGG78511.1"/>
    </source>
</evidence>
<feature type="transmembrane region" description="Helical" evidence="1">
    <location>
        <begin position="121"/>
        <end position="139"/>
    </location>
</feature>
<evidence type="ECO:0000256" key="1">
    <source>
        <dbReference type="SAM" id="Phobius"/>
    </source>
</evidence>
<keyword evidence="1" id="KW-0472">Membrane</keyword>
<keyword evidence="3" id="KW-1185">Reference proteome</keyword>
<feature type="transmembrane region" description="Helical" evidence="1">
    <location>
        <begin position="62"/>
        <end position="85"/>
    </location>
</feature>
<feature type="transmembrane region" description="Helical" evidence="1">
    <location>
        <begin position="97"/>
        <end position="114"/>
    </location>
</feature>
<dbReference type="InterPro" id="IPR048147">
    <property type="entry name" value="CBO0543-like"/>
</dbReference>
<feature type="transmembrane region" description="Helical" evidence="1">
    <location>
        <begin position="151"/>
        <end position="170"/>
    </location>
</feature>
<keyword evidence="1" id="KW-0812">Transmembrane</keyword>
<reference evidence="2" key="2">
    <citation type="submission" date="2020-09" db="EMBL/GenBank/DDBJ databases">
        <authorList>
            <person name="Sun Q."/>
            <person name="Zhou Y."/>
        </authorList>
    </citation>
    <scope>NUCLEOTIDE SEQUENCE</scope>
    <source>
        <strain evidence="2">CGMCC 1.12754</strain>
    </source>
</reference>
<keyword evidence="1" id="KW-1133">Transmembrane helix</keyword>
<dbReference type="EMBL" id="BMFR01000010">
    <property type="protein sequence ID" value="GGG78511.1"/>
    <property type="molecule type" value="Genomic_DNA"/>
</dbReference>
<gene>
    <name evidence="2" type="ORF">GCM10011398_24720</name>
</gene>
<name>A0A917HH67_9BACI</name>